<name>A0A2K1J4M8_PHYPA</name>
<dbReference type="Gene3D" id="1.20.120.1080">
    <property type="match status" value="1"/>
</dbReference>
<dbReference type="STRING" id="3218.A0A2K1J4M8"/>
<dbReference type="PROSITE" id="PS51194">
    <property type="entry name" value="HELICASE_CTER"/>
    <property type="match status" value="1"/>
</dbReference>
<dbReference type="CDD" id="cd18791">
    <property type="entry name" value="SF2_C_RHA"/>
    <property type="match status" value="1"/>
</dbReference>
<evidence type="ECO:0000256" key="6">
    <source>
        <dbReference type="SAM" id="MobiDB-lite"/>
    </source>
</evidence>
<dbReference type="EnsemblPlants" id="Pp3c17_19720V3.1">
    <property type="protein sequence ID" value="Pp3c17_19720V3.1"/>
    <property type="gene ID" value="Pp3c17_19720"/>
</dbReference>
<accession>A0A2K1J4M8</accession>
<dbReference type="SMART" id="SM00490">
    <property type="entry name" value="HELICc"/>
    <property type="match status" value="1"/>
</dbReference>
<evidence type="ECO:0000259" key="7">
    <source>
        <dbReference type="PROSITE" id="PS51194"/>
    </source>
</evidence>
<dbReference type="InterPro" id="IPR001650">
    <property type="entry name" value="Helicase_C-like"/>
</dbReference>
<dbReference type="PANTHER" id="PTHR18934">
    <property type="entry name" value="ATP-DEPENDENT RNA HELICASE"/>
    <property type="match status" value="1"/>
</dbReference>
<dbReference type="SUPFAM" id="SSF52540">
    <property type="entry name" value="P-loop containing nucleoside triphosphate hydrolases"/>
    <property type="match status" value="2"/>
</dbReference>
<evidence type="ECO:0000313" key="10">
    <source>
        <dbReference type="Proteomes" id="UP000006727"/>
    </source>
</evidence>
<keyword evidence="3" id="KW-0347">Helicase</keyword>
<dbReference type="GO" id="GO:0005634">
    <property type="term" value="C:nucleus"/>
    <property type="evidence" value="ECO:0000318"/>
    <property type="project" value="GO_Central"/>
</dbReference>
<dbReference type="GO" id="GO:0005524">
    <property type="term" value="F:ATP binding"/>
    <property type="evidence" value="ECO:0007669"/>
    <property type="project" value="UniProtKB-KW"/>
</dbReference>
<dbReference type="InterPro" id="IPR007502">
    <property type="entry name" value="Helicase-assoc_dom"/>
</dbReference>
<reference evidence="8 10" key="1">
    <citation type="journal article" date="2008" name="Science">
        <title>The Physcomitrella genome reveals evolutionary insights into the conquest of land by plants.</title>
        <authorList>
            <person name="Rensing S."/>
            <person name="Lang D."/>
            <person name="Zimmer A."/>
            <person name="Terry A."/>
            <person name="Salamov A."/>
            <person name="Shapiro H."/>
            <person name="Nishiyama T."/>
            <person name="Perroud P.-F."/>
            <person name="Lindquist E."/>
            <person name="Kamisugi Y."/>
            <person name="Tanahashi T."/>
            <person name="Sakakibara K."/>
            <person name="Fujita T."/>
            <person name="Oishi K."/>
            <person name="Shin-I T."/>
            <person name="Kuroki Y."/>
            <person name="Toyoda A."/>
            <person name="Suzuki Y."/>
            <person name="Hashimoto A."/>
            <person name="Yamaguchi K."/>
            <person name="Sugano A."/>
            <person name="Kohara Y."/>
            <person name="Fujiyama A."/>
            <person name="Anterola A."/>
            <person name="Aoki S."/>
            <person name="Ashton N."/>
            <person name="Barbazuk W.B."/>
            <person name="Barker E."/>
            <person name="Bennetzen J."/>
            <person name="Bezanilla M."/>
            <person name="Blankenship R."/>
            <person name="Cho S.H."/>
            <person name="Dutcher S."/>
            <person name="Estelle M."/>
            <person name="Fawcett J.A."/>
            <person name="Gundlach H."/>
            <person name="Hanada K."/>
            <person name="Heyl A."/>
            <person name="Hicks K.A."/>
            <person name="Hugh J."/>
            <person name="Lohr M."/>
            <person name="Mayer K."/>
            <person name="Melkozernov A."/>
            <person name="Murata T."/>
            <person name="Nelson D."/>
            <person name="Pils B."/>
            <person name="Prigge M."/>
            <person name="Reiss B."/>
            <person name="Renner T."/>
            <person name="Rombauts S."/>
            <person name="Rushton P."/>
            <person name="Sanderfoot A."/>
            <person name="Schween G."/>
            <person name="Shiu S.-H."/>
            <person name="Stueber K."/>
            <person name="Theodoulou F.L."/>
            <person name="Tu H."/>
            <person name="Van de Peer Y."/>
            <person name="Verrier P.J."/>
            <person name="Waters E."/>
            <person name="Wood A."/>
            <person name="Yang L."/>
            <person name="Cove D."/>
            <person name="Cuming A."/>
            <person name="Hasebe M."/>
            <person name="Lucas S."/>
            <person name="Mishler D.B."/>
            <person name="Reski R."/>
            <person name="Grigoriev I."/>
            <person name="Quatrano R.S."/>
            <person name="Boore J.L."/>
        </authorList>
    </citation>
    <scope>NUCLEOTIDE SEQUENCE [LARGE SCALE GENOMIC DNA]</scope>
    <source>
        <strain evidence="9 10">cv. Gransden 2004</strain>
    </source>
</reference>
<evidence type="ECO:0000313" key="9">
    <source>
        <dbReference type="EnsemblPlants" id="Pp3c17_19720V3.1"/>
    </source>
</evidence>
<dbReference type="Gene3D" id="3.40.50.300">
    <property type="entry name" value="P-loop containing nucleotide triphosphate hydrolases"/>
    <property type="match status" value="2"/>
</dbReference>
<dbReference type="GO" id="GO:0004386">
    <property type="term" value="F:helicase activity"/>
    <property type="evidence" value="ECO:0000318"/>
    <property type="project" value="GO_Central"/>
</dbReference>
<evidence type="ECO:0000256" key="2">
    <source>
        <dbReference type="ARBA" id="ARBA00022801"/>
    </source>
</evidence>
<keyword evidence="4" id="KW-0067">ATP-binding</keyword>
<dbReference type="SMART" id="SM00847">
    <property type="entry name" value="HA2"/>
    <property type="match status" value="1"/>
</dbReference>
<dbReference type="GO" id="GO:0003723">
    <property type="term" value="F:RNA binding"/>
    <property type="evidence" value="ECO:0000318"/>
    <property type="project" value="GO_Central"/>
</dbReference>
<evidence type="ECO:0000256" key="5">
    <source>
        <dbReference type="ARBA" id="ARBA00060772"/>
    </source>
</evidence>
<protein>
    <recommendedName>
        <fullName evidence="7">Helicase C-terminal domain-containing protein</fullName>
    </recommendedName>
</protein>
<reference evidence="8 10" key="2">
    <citation type="journal article" date="2018" name="Plant J.">
        <title>The Physcomitrella patens chromosome-scale assembly reveals moss genome structure and evolution.</title>
        <authorList>
            <person name="Lang D."/>
            <person name="Ullrich K.K."/>
            <person name="Murat F."/>
            <person name="Fuchs J."/>
            <person name="Jenkins J."/>
            <person name="Haas F.B."/>
            <person name="Piednoel M."/>
            <person name="Gundlach H."/>
            <person name="Van Bel M."/>
            <person name="Meyberg R."/>
            <person name="Vives C."/>
            <person name="Morata J."/>
            <person name="Symeonidi A."/>
            <person name="Hiss M."/>
            <person name="Muchero W."/>
            <person name="Kamisugi Y."/>
            <person name="Saleh O."/>
            <person name="Blanc G."/>
            <person name="Decker E.L."/>
            <person name="van Gessel N."/>
            <person name="Grimwood J."/>
            <person name="Hayes R.D."/>
            <person name="Graham S.W."/>
            <person name="Gunter L.E."/>
            <person name="McDaniel S.F."/>
            <person name="Hoernstein S.N.W."/>
            <person name="Larsson A."/>
            <person name="Li F.W."/>
            <person name="Perroud P.F."/>
            <person name="Phillips J."/>
            <person name="Ranjan P."/>
            <person name="Rokshar D.S."/>
            <person name="Rothfels C.J."/>
            <person name="Schneider L."/>
            <person name="Shu S."/>
            <person name="Stevenson D.W."/>
            <person name="Thummler F."/>
            <person name="Tillich M."/>
            <person name="Villarreal Aguilar J.C."/>
            <person name="Widiez T."/>
            <person name="Wong G.K."/>
            <person name="Wymore A."/>
            <person name="Zhang Y."/>
            <person name="Zimmer A.D."/>
            <person name="Quatrano R.S."/>
            <person name="Mayer K.F.X."/>
            <person name="Goodstein D."/>
            <person name="Casacuberta J.M."/>
            <person name="Vandepoele K."/>
            <person name="Reski R."/>
            <person name="Cuming A.C."/>
            <person name="Tuskan G.A."/>
            <person name="Maumus F."/>
            <person name="Salse J."/>
            <person name="Schmutz J."/>
            <person name="Rensing S.A."/>
        </authorList>
    </citation>
    <scope>NUCLEOTIDE SEQUENCE [LARGE SCALE GENOMIC DNA]</scope>
    <source>
        <strain evidence="9 10">cv. Gransden 2004</strain>
    </source>
</reference>
<keyword evidence="10" id="KW-1185">Reference proteome</keyword>
<evidence type="ECO:0000256" key="4">
    <source>
        <dbReference type="ARBA" id="ARBA00022840"/>
    </source>
</evidence>
<dbReference type="GO" id="GO:0016787">
    <property type="term" value="F:hydrolase activity"/>
    <property type="evidence" value="ECO:0007669"/>
    <property type="project" value="UniProtKB-KW"/>
</dbReference>
<dbReference type="PANTHER" id="PTHR18934:SF237">
    <property type="entry name" value="ATP-DEPENDENT DNA_RNA HELICASE DHX36"/>
    <property type="match status" value="1"/>
</dbReference>
<gene>
    <name evidence="8" type="ORF">PHYPA_022338</name>
</gene>
<proteinExistence type="inferred from homology"/>
<dbReference type="InParanoid" id="A0A2K1J4M8"/>
<keyword evidence="1" id="KW-0547">Nucleotide-binding</keyword>
<evidence type="ECO:0000256" key="1">
    <source>
        <dbReference type="ARBA" id="ARBA00022741"/>
    </source>
</evidence>
<reference evidence="9" key="3">
    <citation type="submission" date="2020-12" db="UniProtKB">
        <authorList>
            <consortium name="EnsemblPlants"/>
        </authorList>
    </citation>
    <scope>IDENTIFICATION</scope>
</reference>
<organism evidence="8">
    <name type="scientific">Physcomitrium patens</name>
    <name type="common">Spreading-leaved earth moss</name>
    <name type="synonym">Physcomitrella patens</name>
    <dbReference type="NCBI Taxonomy" id="3218"/>
    <lineage>
        <taxon>Eukaryota</taxon>
        <taxon>Viridiplantae</taxon>
        <taxon>Streptophyta</taxon>
        <taxon>Embryophyta</taxon>
        <taxon>Bryophyta</taxon>
        <taxon>Bryophytina</taxon>
        <taxon>Bryopsida</taxon>
        <taxon>Funariidae</taxon>
        <taxon>Funariales</taxon>
        <taxon>Funariaceae</taxon>
        <taxon>Physcomitrium</taxon>
    </lineage>
</organism>
<dbReference type="InterPro" id="IPR048333">
    <property type="entry name" value="HA2_WH"/>
</dbReference>
<feature type="domain" description="Helicase C-terminal" evidence="7">
    <location>
        <begin position="245"/>
        <end position="439"/>
    </location>
</feature>
<dbReference type="AlphaFoldDB" id="A0A2K1J4M8"/>
<dbReference type="Proteomes" id="UP000006727">
    <property type="component" value="Chromosome 17"/>
</dbReference>
<dbReference type="InterPro" id="IPR027417">
    <property type="entry name" value="P-loop_NTPase"/>
</dbReference>
<feature type="region of interest" description="Disordered" evidence="6">
    <location>
        <begin position="1"/>
        <end position="49"/>
    </location>
</feature>
<dbReference type="EMBL" id="ABEU02000017">
    <property type="protein sequence ID" value="PNR36487.1"/>
    <property type="molecule type" value="Genomic_DNA"/>
</dbReference>
<dbReference type="FunFam" id="1.20.120.1080:FF:000002">
    <property type="entry name" value="Putative ATP-dependent RNA helicase DHX36"/>
    <property type="match status" value="1"/>
</dbReference>
<dbReference type="Pfam" id="PF04408">
    <property type="entry name" value="WHD_HA2"/>
    <property type="match status" value="1"/>
</dbReference>
<comment type="similarity">
    <text evidence="5">Belongs to the DExH box helicase family.</text>
</comment>
<sequence length="553" mass="60507">MSVVAGATPGGSKSQWRGRRAGGPGRGCAGGRVGGGGSGRSRGGEQGWWDPVWRAEKLKQLQAEGPKEEVLDENEWWAKLEKLKVALDQQEVVIKRNFGRNGADILEDLHTGLRRSRWEQATPQGQTLSGVDKEKLNVELRDNQRQLKASGAVKALELFRKKLPAFQMKSELLEAVENNQVIVVSGETGCGKTAQLPQFVLEEEIEAGRDSECNIICTQPRRISATSVAARVAAESGECIGPIRGLPDPFGKLFSRYFGGAPTKHIPGFTHPVKELFLEDVLELAHFPVGSDQGGYNGHGGRRRKAQEKVQDPVLEAFEARILADLNASPVGLSGCRKIVLSTNIAETSITIDDVVHVIDCGKAKETSYDTLNKLTCSTPTWISKASANHRRGRAGRVQPGVCYHVYPRLVYDSKLRYQLSEMLRTPLQELCLQIKSLQQDSIVSFLSKALEPPEVLAVQNAIDLLKAIGAWTRKEDLTPLGCHLAKLPVDPKVGKMLLMEAVFQCLGPALTIAAGLAQRDPFVLPLEHKEEADETPTIFCCDHIALHKAFEG</sequence>
<dbReference type="Pfam" id="PF21010">
    <property type="entry name" value="HA2_C"/>
    <property type="match status" value="1"/>
</dbReference>
<feature type="compositionally biased region" description="Gly residues" evidence="6">
    <location>
        <begin position="21"/>
        <end position="46"/>
    </location>
</feature>
<evidence type="ECO:0000256" key="3">
    <source>
        <dbReference type="ARBA" id="ARBA00022806"/>
    </source>
</evidence>
<evidence type="ECO:0000313" key="8">
    <source>
        <dbReference type="EMBL" id="PNR36487.1"/>
    </source>
</evidence>
<keyword evidence="2" id="KW-0378">Hydrolase</keyword>
<dbReference type="Pfam" id="PF00271">
    <property type="entry name" value="Helicase_C"/>
    <property type="match status" value="1"/>
</dbReference>
<dbReference type="Gramene" id="Pp3c17_19720V3.1">
    <property type="protein sequence ID" value="Pp3c17_19720V3.1"/>
    <property type="gene ID" value="Pp3c17_19720"/>
</dbReference>
<dbReference type="PaxDb" id="3218-PP1S65_202V6.1"/>